<accession>A0AA39U6I2</accession>
<dbReference type="AlphaFoldDB" id="A0AA39U6I2"/>
<name>A0AA39U6I2_9AGAR</name>
<keyword evidence="2" id="KW-1185">Reference proteome</keyword>
<reference evidence="1" key="1">
    <citation type="submission" date="2023-06" db="EMBL/GenBank/DDBJ databases">
        <authorList>
            <consortium name="Lawrence Berkeley National Laboratory"/>
            <person name="Ahrendt S."/>
            <person name="Sahu N."/>
            <person name="Indic B."/>
            <person name="Wong-Bajracharya J."/>
            <person name="Merenyi Z."/>
            <person name="Ke H.-M."/>
            <person name="Monk M."/>
            <person name="Kocsube S."/>
            <person name="Drula E."/>
            <person name="Lipzen A."/>
            <person name="Balint B."/>
            <person name="Henrissat B."/>
            <person name="Andreopoulos B."/>
            <person name="Martin F.M."/>
            <person name="Harder C.B."/>
            <person name="Rigling D."/>
            <person name="Ford K.L."/>
            <person name="Foster G.D."/>
            <person name="Pangilinan J."/>
            <person name="Papanicolaou A."/>
            <person name="Barry K."/>
            <person name="LaButti K."/>
            <person name="Viragh M."/>
            <person name="Koriabine M."/>
            <person name="Yan M."/>
            <person name="Riley R."/>
            <person name="Champramary S."/>
            <person name="Plett K.L."/>
            <person name="Tsai I.J."/>
            <person name="Slot J."/>
            <person name="Sipos G."/>
            <person name="Plett J."/>
            <person name="Nagy L.G."/>
            <person name="Grigoriev I.V."/>
        </authorList>
    </citation>
    <scope>NUCLEOTIDE SEQUENCE</scope>
    <source>
        <strain evidence="1">ICMP 16352</strain>
    </source>
</reference>
<evidence type="ECO:0000313" key="2">
    <source>
        <dbReference type="Proteomes" id="UP001175227"/>
    </source>
</evidence>
<sequence>MNLSVFVCVVLGVGVISVFDAVAFLALCTQTALQRSTPSWYGHVRRDCAFVVENENQAGFQGMSVVHILLFFSFMHDGIEYPCALVHWFKKHGQQPDVMTGMWIVKPDYRGRDQRPWISVVHLDSLVRGAHLLPVFGHRPMPLNFHYSYSLDCFQAFYVNKYIDHHANEMVF</sequence>
<evidence type="ECO:0000313" key="1">
    <source>
        <dbReference type="EMBL" id="KAK0475363.1"/>
    </source>
</evidence>
<organism evidence="1 2">
    <name type="scientific">Armillaria novae-zelandiae</name>
    <dbReference type="NCBI Taxonomy" id="153914"/>
    <lineage>
        <taxon>Eukaryota</taxon>
        <taxon>Fungi</taxon>
        <taxon>Dikarya</taxon>
        <taxon>Basidiomycota</taxon>
        <taxon>Agaricomycotina</taxon>
        <taxon>Agaricomycetes</taxon>
        <taxon>Agaricomycetidae</taxon>
        <taxon>Agaricales</taxon>
        <taxon>Marasmiineae</taxon>
        <taxon>Physalacriaceae</taxon>
        <taxon>Armillaria</taxon>
    </lineage>
</organism>
<protein>
    <submittedName>
        <fullName evidence="1">Uncharacterized protein</fullName>
    </submittedName>
</protein>
<proteinExistence type="predicted"/>
<comment type="caution">
    <text evidence="1">The sequence shown here is derived from an EMBL/GenBank/DDBJ whole genome shotgun (WGS) entry which is preliminary data.</text>
</comment>
<dbReference type="EMBL" id="JAUEPR010000023">
    <property type="protein sequence ID" value="KAK0475363.1"/>
    <property type="molecule type" value="Genomic_DNA"/>
</dbReference>
<dbReference type="Proteomes" id="UP001175227">
    <property type="component" value="Unassembled WGS sequence"/>
</dbReference>
<gene>
    <name evidence="1" type="ORF">IW261DRAFT_1340542</name>
</gene>